<dbReference type="InterPro" id="IPR006685">
    <property type="entry name" value="MscS_channel_2nd"/>
</dbReference>
<dbReference type="GO" id="GO:0008381">
    <property type="term" value="F:mechanosensitive monoatomic ion channel activity"/>
    <property type="evidence" value="ECO:0007669"/>
    <property type="project" value="InterPro"/>
</dbReference>
<dbReference type="InterPro" id="IPR008910">
    <property type="entry name" value="MSC_TM_helix"/>
</dbReference>
<evidence type="ECO:0000256" key="5">
    <source>
        <dbReference type="ARBA" id="ARBA00022989"/>
    </source>
</evidence>
<evidence type="ECO:0000256" key="1">
    <source>
        <dbReference type="ARBA" id="ARBA00004651"/>
    </source>
</evidence>
<dbReference type="SUPFAM" id="SSF82689">
    <property type="entry name" value="Mechanosensitive channel protein MscS (YggB), C-terminal domain"/>
    <property type="match status" value="1"/>
</dbReference>
<dbReference type="Pfam" id="PF05552">
    <property type="entry name" value="MS_channel_1st_1"/>
    <property type="match status" value="1"/>
</dbReference>
<feature type="domain" description="Mechanosensitive ion channel MscS" evidence="8">
    <location>
        <begin position="115"/>
        <end position="181"/>
    </location>
</feature>
<dbReference type="Proteomes" id="UP000306402">
    <property type="component" value="Unassembled WGS sequence"/>
</dbReference>
<dbReference type="Gene3D" id="2.30.30.60">
    <property type="match status" value="1"/>
</dbReference>
<dbReference type="InterPro" id="IPR011014">
    <property type="entry name" value="MscS_channel_TM-2"/>
</dbReference>
<proteinExistence type="inferred from homology"/>
<gene>
    <name evidence="10" type="ORF">FEN17_14570</name>
</gene>
<comment type="subcellular location">
    <subcellularLocation>
        <location evidence="1">Cell membrane</location>
        <topology evidence="1">Multi-pass membrane protein</topology>
    </subcellularLocation>
</comment>
<dbReference type="GO" id="GO:0005886">
    <property type="term" value="C:plasma membrane"/>
    <property type="evidence" value="ECO:0007669"/>
    <property type="project" value="UniProtKB-SubCell"/>
</dbReference>
<name>A0A5R9KWS5_9BACT</name>
<dbReference type="Gene3D" id="3.30.70.100">
    <property type="match status" value="1"/>
</dbReference>
<dbReference type="SUPFAM" id="SSF82861">
    <property type="entry name" value="Mechanosensitive channel protein MscS (YggB), transmembrane region"/>
    <property type="match status" value="1"/>
</dbReference>
<dbReference type="SUPFAM" id="SSF50182">
    <property type="entry name" value="Sm-like ribonucleoproteins"/>
    <property type="match status" value="1"/>
</dbReference>
<evidence type="ECO:0000313" key="11">
    <source>
        <dbReference type="Proteomes" id="UP000306402"/>
    </source>
</evidence>
<keyword evidence="6 7" id="KW-0472">Membrane</keyword>
<accession>A0A5R9KWS5</accession>
<evidence type="ECO:0000259" key="8">
    <source>
        <dbReference type="Pfam" id="PF00924"/>
    </source>
</evidence>
<feature type="transmembrane region" description="Helical" evidence="7">
    <location>
        <begin position="65"/>
        <end position="89"/>
    </location>
</feature>
<evidence type="ECO:0000256" key="6">
    <source>
        <dbReference type="ARBA" id="ARBA00023136"/>
    </source>
</evidence>
<reference evidence="10 11" key="1">
    <citation type="submission" date="2019-05" db="EMBL/GenBank/DDBJ databases">
        <authorList>
            <person name="Qu J.-H."/>
        </authorList>
    </citation>
    <scope>NUCLEOTIDE SEQUENCE [LARGE SCALE GENOMIC DNA]</scope>
    <source>
        <strain evidence="10 11">T17</strain>
    </source>
</reference>
<evidence type="ECO:0000313" key="10">
    <source>
        <dbReference type="EMBL" id="TLV00704.1"/>
    </source>
</evidence>
<dbReference type="Pfam" id="PF00924">
    <property type="entry name" value="MS_channel_2nd"/>
    <property type="match status" value="1"/>
</dbReference>
<dbReference type="AlphaFoldDB" id="A0A5R9KWS5"/>
<comment type="similarity">
    <text evidence="2">Belongs to the MscS (TC 1.A.23) family.</text>
</comment>
<sequence>MIFTQISKTIDPLALKLDQWSVEVLKFIPNLIIAILILVVFRFLASWGSRIMERILGRASQNIALVSLISAITRIAIVMMGLFFALGVLGLDKTVTSLLAGAGVLALALGFAFQDLTTNFISGAFIAIQRPIKVGDIIETNGYTGKVLSIGLRSVKLDNFAGQQVELPSKDIFQKPIVNFTYSGERRVQMEGSIGYKDDLANVEELAVGVIKKLTFLNKLKPIEFNFTRFSEKSVDFEILFWIDQSKIGPGPAKSAAMKAVKRVFDDNNISFPTPARPMDLLPHFKNPDGTGPIISPE</sequence>
<protein>
    <submittedName>
        <fullName evidence="10">Mechanosensitive ion channel family protein</fullName>
    </submittedName>
</protein>
<dbReference type="InterPro" id="IPR011066">
    <property type="entry name" value="MscS_channel_C_sf"/>
</dbReference>
<dbReference type="Gene3D" id="1.10.287.1260">
    <property type="match status" value="1"/>
</dbReference>
<comment type="caution">
    <text evidence="10">The sequence shown here is derived from an EMBL/GenBank/DDBJ whole genome shotgun (WGS) entry which is preliminary data.</text>
</comment>
<evidence type="ECO:0000256" key="3">
    <source>
        <dbReference type="ARBA" id="ARBA00022475"/>
    </source>
</evidence>
<dbReference type="InterPro" id="IPR023408">
    <property type="entry name" value="MscS_beta-dom_sf"/>
</dbReference>
<evidence type="ECO:0000256" key="7">
    <source>
        <dbReference type="SAM" id="Phobius"/>
    </source>
</evidence>
<keyword evidence="3" id="KW-1003">Cell membrane</keyword>
<dbReference type="InterPro" id="IPR045275">
    <property type="entry name" value="MscS_archaea/bacteria_type"/>
</dbReference>
<evidence type="ECO:0000256" key="2">
    <source>
        <dbReference type="ARBA" id="ARBA00008017"/>
    </source>
</evidence>
<dbReference type="OrthoDB" id="1522493at2"/>
<organism evidence="10 11">
    <name type="scientific">Dyadobacter luticola</name>
    <dbReference type="NCBI Taxonomy" id="1979387"/>
    <lineage>
        <taxon>Bacteria</taxon>
        <taxon>Pseudomonadati</taxon>
        <taxon>Bacteroidota</taxon>
        <taxon>Cytophagia</taxon>
        <taxon>Cytophagales</taxon>
        <taxon>Spirosomataceae</taxon>
        <taxon>Dyadobacter</taxon>
    </lineage>
</organism>
<dbReference type="PANTHER" id="PTHR30221:SF1">
    <property type="entry name" value="SMALL-CONDUCTANCE MECHANOSENSITIVE CHANNEL"/>
    <property type="match status" value="1"/>
</dbReference>
<keyword evidence="5 7" id="KW-1133">Transmembrane helix</keyword>
<keyword evidence="11" id="KW-1185">Reference proteome</keyword>
<feature type="domain" description="Mechanosensitive ion channel transmembrane helices 2/3" evidence="9">
    <location>
        <begin position="72"/>
        <end position="114"/>
    </location>
</feature>
<dbReference type="RefSeq" id="WP_138366078.1">
    <property type="nucleotide sequence ID" value="NZ_VCEJ01000004.1"/>
</dbReference>
<evidence type="ECO:0000256" key="4">
    <source>
        <dbReference type="ARBA" id="ARBA00022692"/>
    </source>
</evidence>
<feature type="transmembrane region" description="Helical" evidence="7">
    <location>
        <begin position="27"/>
        <end position="45"/>
    </location>
</feature>
<dbReference type="InterPro" id="IPR049142">
    <property type="entry name" value="MS_channel_1st"/>
</dbReference>
<dbReference type="InterPro" id="IPR010920">
    <property type="entry name" value="LSM_dom_sf"/>
</dbReference>
<feature type="transmembrane region" description="Helical" evidence="7">
    <location>
        <begin position="95"/>
        <end position="113"/>
    </location>
</feature>
<dbReference type="Pfam" id="PF21088">
    <property type="entry name" value="MS_channel_1st"/>
    <property type="match status" value="1"/>
</dbReference>
<keyword evidence="4 7" id="KW-0812">Transmembrane</keyword>
<dbReference type="EMBL" id="VCEJ01000004">
    <property type="protein sequence ID" value="TLV00704.1"/>
    <property type="molecule type" value="Genomic_DNA"/>
</dbReference>
<dbReference type="PANTHER" id="PTHR30221">
    <property type="entry name" value="SMALL-CONDUCTANCE MECHANOSENSITIVE CHANNEL"/>
    <property type="match status" value="1"/>
</dbReference>
<evidence type="ECO:0000259" key="9">
    <source>
        <dbReference type="Pfam" id="PF21088"/>
    </source>
</evidence>